<sequence length="334" mass="37773">MTPVMIPVFRASIMYGDEKFRLVADGGFRPFFSCCAYHLNAMVFSMCEVHQEAPDDDRRQWRSCRYPEEPWPPLAEEAGDEEEEEEAAAHDDALPSPLVGLGEDGAHDGDEVGGGGEVVEAEHALELLQAHHGGGAAHEPDDGGVRQEVHDEPQPQDPQQRLEHAGEEGGGERDVQVQRRVLRRRHLLAQHRPDQQRRHRHRPHRQVPRAPHHRVHQRRHEARIEAEDGREVGELGVADALGDGEAGNGDAGDEVGLEGAEGVRRRPLHEREHVPERRRRAPPAPALPPHHPERVVRQECLLHVPPQRLQERLRRRHRHPRRPRPSSAAVRRAS</sequence>
<gene>
    <name evidence="2" type="ordered locus">Os03g0161302</name>
    <name evidence="2" type="ORF">OSNPB_030161302</name>
</gene>
<dbReference type="Gramene" id="Os03t0161302-00">
    <property type="protein sequence ID" value="Os03t0161302-00"/>
    <property type="gene ID" value="Os03g0161302"/>
</dbReference>
<feature type="compositionally biased region" description="Basic and acidic residues" evidence="1">
    <location>
        <begin position="222"/>
        <end position="233"/>
    </location>
</feature>
<reference evidence="3" key="1">
    <citation type="journal article" date="2005" name="Nature">
        <title>The map-based sequence of the rice genome.</title>
        <authorList>
            <consortium name="International rice genome sequencing project (IRGSP)"/>
            <person name="Matsumoto T."/>
            <person name="Wu J."/>
            <person name="Kanamori H."/>
            <person name="Katayose Y."/>
            <person name="Fujisawa M."/>
            <person name="Namiki N."/>
            <person name="Mizuno H."/>
            <person name="Yamamoto K."/>
            <person name="Antonio B.A."/>
            <person name="Baba T."/>
            <person name="Sakata K."/>
            <person name="Nagamura Y."/>
            <person name="Aoki H."/>
            <person name="Arikawa K."/>
            <person name="Arita K."/>
            <person name="Bito T."/>
            <person name="Chiden Y."/>
            <person name="Fujitsuka N."/>
            <person name="Fukunaka R."/>
            <person name="Hamada M."/>
            <person name="Harada C."/>
            <person name="Hayashi A."/>
            <person name="Hijishita S."/>
            <person name="Honda M."/>
            <person name="Hosokawa S."/>
            <person name="Ichikawa Y."/>
            <person name="Idonuma A."/>
            <person name="Iijima M."/>
            <person name="Ikeda M."/>
            <person name="Ikeno M."/>
            <person name="Ito K."/>
            <person name="Ito S."/>
            <person name="Ito T."/>
            <person name="Ito Y."/>
            <person name="Ito Y."/>
            <person name="Iwabuchi A."/>
            <person name="Kamiya K."/>
            <person name="Karasawa W."/>
            <person name="Kurita K."/>
            <person name="Katagiri S."/>
            <person name="Kikuta A."/>
            <person name="Kobayashi H."/>
            <person name="Kobayashi N."/>
            <person name="Machita K."/>
            <person name="Maehara T."/>
            <person name="Masukawa M."/>
            <person name="Mizubayashi T."/>
            <person name="Mukai Y."/>
            <person name="Nagasaki H."/>
            <person name="Nagata Y."/>
            <person name="Naito S."/>
            <person name="Nakashima M."/>
            <person name="Nakama Y."/>
            <person name="Nakamichi Y."/>
            <person name="Nakamura M."/>
            <person name="Meguro A."/>
            <person name="Negishi M."/>
            <person name="Ohta I."/>
            <person name="Ohta T."/>
            <person name="Okamoto M."/>
            <person name="Ono N."/>
            <person name="Saji S."/>
            <person name="Sakaguchi M."/>
            <person name="Sakai K."/>
            <person name="Shibata M."/>
            <person name="Shimokawa T."/>
            <person name="Song J."/>
            <person name="Takazaki Y."/>
            <person name="Terasawa K."/>
            <person name="Tsugane M."/>
            <person name="Tsuji K."/>
            <person name="Ueda S."/>
            <person name="Waki K."/>
            <person name="Yamagata H."/>
            <person name="Yamamoto M."/>
            <person name="Yamamoto S."/>
            <person name="Yamane H."/>
            <person name="Yoshiki S."/>
            <person name="Yoshihara R."/>
            <person name="Yukawa K."/>
            <person name="Zhong H."/>
            <person name="Yano M."/>
            <person name="Yuan Q."/>
            <person name="Ouyang S."/>
            <person name="Liu J."/>
            <person name="Jones K.M."/>
            <person name="Gansberger K."/>
            <person name="Moffat K."/>
            <person name="Hill J."/>
            <person name="Bera J."/>
            <person name="Fadrosh D."/>
            <person name="Jin S."/>
            <person name="Johri S."/>
            <person name="Kim M."/>
            <person name="Overton L."/>
            <person name="Reardon M."/>
            <person name="Tsitrin T."/>
            <person name="Vuong H."/>
            <person name="Weaver B."/>
            <person name="Ciecko A."/>
            <person name="Tallon L."/>
            <person name="Jackson J."/>
            <person name="Pai G."/>
            <person name="Aken S.V."/>
            <person name="Utterback T."/>
            <person name="Reidmuller S."/>
            <person name="Feldblyum T."/>
            <person name="Hsiao J."/>
            <person name="Zismann V."/>
            <person name="Iobst S."/>
            <person name="de Vazeille A.R."/>
            <person name="Buell C.R."/>
            <person name="Ying K."/>
            <person name="Li Y."/>
            <person name="Lu T."/>
            <person name="Huang Y."/>
            <person name="Zhao Q."/>
            <person name="Feng Q."/>
            <person name="Zhang L."/>
            <person name="Zhu J."/>
            <person name="Weng Q."/>
            <person name="Mu J."/>
            <person name="Lu Y."/>
            <person name="Fan D."/>
            <person name="Liu Y."/>
            <person name="Guan J."/>
            <person name="Zhang Y."/>
            <person name="Yu S."/>
            <person name="Liu X."/>
            <person name="Zhang Y."/>
            <person name="Hong G."/>
            <person name="Han B."/>
            <person name="Choisne N."/>
            <person name="Demange N."/>
            <person name="Orjeda G."/>
            <person name="Samain S."/>
            <person name="Cattolico L."/>
            <person name="Pelletier E."/>
            <person name="Couloux A."/>
            <person name="Segurens B."/>
            <person name="Wincker P."/>
            <person name="D'Hont A."/>
            <person name="Scarpelli C."/>
            <person name="Weissenbach J."/>
            <person name="Salanoubat M."/>
            <person name="Quetier F."/>
            <person name="Yu Y."/>
            <person name="Kim H.R."/>
            <person name="Rambo T."/>
            <person name="Currie J."/>
            <person name="Collura K."/>
            <person name="Luo M."/>
            <person name="Yang T."/>
            <person name="Ammiraju J.S.S."/>
            <person name="Engler F."/>
            <person name="Soderlund C."/>
            <person name="Wing R.A."/>
            <person name="Palmer L.E."/>
            <person name="de la Bastide M."/>
            <person name="Spiegel L."/>
            <person name="Nascimento L."/>
            <person name="Zutavern T."/>
            <person name="O'Shaughnessy A."/>
            <person name="Dike S."/>
            <person name="Dedhia N."/>
            <person name="Preston R."/>
            <person name="Balija V."/>
            <person name="McCombie W.R."/>
            <person name="Chow T."/>
            <person name="Chen H."/>
            <person name="Chung M."/>
            <person name="Chen C."/>
            <person name="Shaw J."/>
            <person name="Wu H."/>
            <person name="Hsiao K."/>
            <person name="Chao Y."/>
            <person name="Chu M."/>
            <person name="Cheng C."/>
            <person name="Hour A."/>
            <person name="Lee P."/>
            <person name="Lin S."/>
            <person name="Lin Y."/>
            <person name="Liou J."/>
            <person name="Liu S."/>
            <person name="Hsing Y."/>
            <person name="Raghuvanshi S."/>
            <person name="Mohanty A."/>
            <person name="Bharti A.K."/>
            <person name="Gaur A."/>
            <person name="Gupta V."/>
            <person name="Kumar D."/>
            <person name="Ravi V."/>
            <person name="Vij S."/>
            <person name="Kapur A."/>
            <person name="Khurana P."/>
            <person name="Khurana P."/>
            <person name="Khurana J.P."/>
            <person name="Tyagi A.K."/>
            <person name="Gaikwad K."/>
            <person name="Singh A."/>
            <person name="Dalal V."/>
            <person name="Srivastava S."/>
            <person name="Dixit A."/>
            <person name="Pal A.K."/>
            <person name="Ghazi I.A."/>
            <person name="Yadav M."/>
            <person name="Pandit A."/>
            <person name="Bhargava A."/>
            <person name="Sureshbabu K."/>
            <person name="Batra K."/>
            <person name="Sharma T.R."/>
            <person name="Mohapatra T."/>
            <person name="Singh N.K."/>
            <person name="Messing J."/>
            <person name="Nelson A.B."/>
            <person name="Fuks G."/>
            <person name="Kavchok S."/>
            <person name="Keizer G."/>
            <person name="Linton E."/>
            <person name="Llaca V."/>
            <person name="Song R."/>
            <person name="Tanyolac B."/>
            <person name="Young S."/>
            <person name="Ho-Il K."/>
            <person name="Hahn J.H."/>
            <person name="Sangsakoo G."/>
            <person name="Vanavichit A."/>
            <person name="de Mattos Luiz.A.T."/>
            <person name="Zimmer P.D."/>
            <person name="Malone G."/>
            <person name="Dellagostin O."/>
            <person name="de Oliveira A.C."/>
            <person name="Bevan M."/>
            <person name="Bancroft I."/>
            <person name="Minx P."/>
            <person name="Cordum H."/>
            <person name="Wilson R."/>
            <person name="Cheng Z."/>
            <person name="Jin W."/>
            <person name="Jiang J."/>
            <person name="Leong S.A."/>
            <person name="Iwama H."/>
            <person name="Gojobori T."/>
            <person name="Itoh T."/>
            <person name="Niimura Y."/>
            <person name="Fujii Y."/>
            <person name="Habara T."/>
            <person name="Sakai H."/>
            <person name="Sato Y."/>
            <person name="Wilson G."/>
            <person name="Kumar K."/>
            <person name="McCouch S."/>
            <person name="Juretic N."/>
            <person name="Hoen D."/>
            <person name="Wright S."/>
            <person name="Bruskiewich R."/>
            <person name="Bureau T."/>
            <person name="Miyao A."/>
            <person name="Hirochika H."/>
            <person name="Nishikawa T."/>
            <person name="Kadowaki K."/>
            <person name="Sugiura M."/>
            <person name="Burr B."/>
            <person name="Sasaki T."/>
        </authorList>
    </citation>
    <scope>NUCLEOTIDE SEQUENCE [LARGE SCALE GENOMIC DNA]</scope>
    <source>
        <strain evidence="3">cv. Nipponbare</strain>
    </source>
</reference>
<dbReference type="Proteomes" id="UP000059680">
    <property type="component" value="Chromosome 3"/>
</dbReference>
<feature type="compositionally biased region" description="Acidic residues" evidence="1">
    <location>
        <begin position="77"/>
        <end position="86"/>
    </location>
</feature>
<feature type="compositionally biased region" description="Basic and acidic residues" evidence="1">
    <location>
        <begin position="261"/>
        <end position="275"/>
    </location>
</feature>
<protein>
    <submittedName>
        <fullName evidence="2">Os03g0161302 protein</fullName>
    </submittedName>
</protein>
<dbReference type="AlphaFoldDB" id="A0A0P0VTD1"/>
<keyword evidence="3" id="KW-1185">Reference proteome</keyword>
<dbReference type="PaxDb" id="39947-A0A0P0VTD1"/>
<feature type="non-terminal residue" evidence="2">
    <location>
        <position position="334"/>
    </location>
</feature>
<feature type="compositionally biased region" description="Basic and acidic residues" evidence="1">
    <location>
        <begin position="160"/>
        <end position="177"/>
    </location>
</feature>
<name>A0A0P0VTD1_ORYSJ</name>
<feature type="region of interest" description="Disordered" evidence="1">
    <location>
        <begin position="132"/>
        <end position="334"/>
    </location>
</feature>
<feature type="compositionally biased region" description="Basic and acidic residues" evidence="1">
    <location>
        <begin position="138"/>
        <end position="153"/>
    </location>
</feature>
<dbReference type="eggNOG" id="ENOG502R542">
    <property type="taxonomic scope" value="Eukaryota"/>
</dbReference>
<reference evidence="2 3" key="3">
    <citation type="journal article" date="2013" name="Rice">
        <title>Improvement of the Oryza sativa Nipponbare reference genome using next generation sequence and optical map data.</title>
        <authorList>
            <person name="Kawahara Y."/>
            <person name="de la Bastide M."/>
            <person name="Hamilton J.P."/>
            <person name="Kanamori H."/>
            <person name="McCombie W.R."/>
            <person name="Ouyang S."/>
            <person name="Schwartz D.C."/>
            <person name="Tanaka T."/>
            <person name="Wu J."/>
            <person name="Zhou S."/>
            <person name="Childs K.L."/>
            <person name="Davidson R.M."/>
            <person name="Lin H."/>
            <person name="Quesada-Ocampo L."/>
            <person name="Vaillancourt B."/>
            <person name="Sakai H."/>
            <person name="Lee S.S."/>
            <person name="Kim J."/>
            <person name="Numa H."/>
            <person name="Itoh T."/>
            <person name="Buell C.R."/>
            <person name="Matsumoto T."/>
        </authorList>
    </citation>
    <scope>NUCLEOTIDE SEQUENCE [LARGE SCALE GENOMIC DNA]</scope>
    <source>
        <strain evidence="3">cv. Nipponbare</strain>
    </source>
</reference>
<accession>A0A0P0VTD1</accession>
<feature type="compositionally biased region" description="Basic residues" evidence="1">
    <location>
        <begin position="313"/>
        <end position="324"/>
    </location>
</feature>
<feature type="region of interest" description="Disordered" evidence="1">
    <location>
        <begin position="67"/>
        <end position="115"/>
    </location>
</feature>
<evidence type="ECO:0000313" key="2">
    <source>
        <dbReference type="EMBL" id="BAS82416.1"/>
    </source>
</evidence>
<proteinExistence type="predicted"/>
<dbReference type="EMBL" id="AP014959">
    <property type="protein sequence ID" value="BAS82416.1"/>
    <property type="molecule type" value="Genomic_DNA"/>
</dbReference>
<organism evidence="2 3">
    <name type="scientific">Oryza sativa subsp. japonica</name>
    <name type="common">Rice</name>
    <dbReference type="NCBI Taxonomy" id="39947"/>
    <lineage>
        <taxon>Eukaryota</taxon>
        <taxon>Viridiplantae</taxon>
        <taxon>Streptophyta</taxon>
        <taxon>Embryophyta</taxon>
        <taxon>Tracheophyta</taxon>
        <taxon>Spermatophyta</taxon>
        <taxon>Magnoliopsida</taxon>
        <taxon>Liliopsida</taxon>
        <taxon>Poales</taxon>
        <taxon>Poaceae</taxon>
        <taxon>BOP clade</taxon>
        <taxon>Oryzoideae</taxon>
        <taxon>Oryzeae</taxon>
        <taxon>Oryzinae</taxon>
        <taxon>Oryza</taxon>
        <taxon>Oryza sativa</taxon>
    </lineage>
</organism>
<feature type="compositionally biased region" description="Basic residues" evidence="1">
    <location>
        <begin position="180"/>
        <end position="189"/>
    </location>
</feature>
<evidence type="ECO:0000256" key="1">
    <source>
        <dbReference type="SAM" id="MobiDB-lite"/>
    </source>
</evidence>
<feature type="compositionally biased region" description="Low complexity" evidence="1">
    <location>
        <begin position="325"/>
        <end position="334"/>
    </location>
</feature>
<feature type="compositionally biased region" description="Basic residues" evidence="1">
    <location>
        <begin position="197"/>
        <end position="221"/>
    </location>
</feature>
<reference evidence="2 3" key="2">
    <citation type="journal article" date="2013" name="Plant Cell Physiol.">
        <title>Rice Annotation Project Database (RAP-DB): an integrative and interactive database for rice genomics.</title>
        <authorList>
            <person name="Sakai H."/>
            <person name="Lee S.S."/>
            <person name="Tanaka T."/>
            <person name="Numa H."/>
            <person name="Kim J."/>
            <person name="Kawahara Y."/>
            <person name="Wakimoto H."/>
            <person name="Yang C.C."/>
            <person name="Iwamoto M."/>
            <person name="Abe T."/>
            <person name="Yamada Y."/>
            <person name="Muto A."/>
            <person name="Inokuchi H."/>
            <person name="Ikemura T."/>
            <person name="Matsumoto T."/>
            <person name="Sasaki T."/>
            <person name="Itoh T."/>
        </authorList>
    </citation>
    <scope>NUCLEOTIDE SEQUENCE [LARGE SCALE GENOMIC DNA]</scope>
    <source>
        <strain evidence="3">cv. Nipponbare</strain>
    </source>
</reference>
<evidence type="ECO:0000313" key="3">
    <source>
        <dbReference type="Proteomes" id="UP000059680"/>
    </source>
</evidence>
<dbReference type="InParanoid" id="A0A0P0VTD1"/>